<dbReference type="GO" id="GO:0019843">
    <property type="term" value="F:rRNA binding"/>
    <property type="evidence" value="ECO:0007669"/>
    <property type="project" value="InterPro"/>
</dbReference>
<organism evidence="3">
    <name type="scientific">hydrothermal vent metagenome</name>
    <dbReference type="NCBI Taxonomy" id="652676"/>
    <lineage>
        <taxon>unclassified sequences</taxon>
        <taxon>metagenomes</taxon>
        <taxon>ecological metagenomes</taxon>
    </lineage>
</organism>
<dbReference type="Pfam" id="PF01250">
    <property type="entry name" value="Ribosomal_S6"/>
    <property type="match status" value="1"/>
</dbReference>
<dbReference type="GO" id="GO:0005840">
    <property type="term" value="C:ribosome"/>
    <property type="evidence" value="ECO:0007669"/>
    <property type="project" value="InterPro"/>
</dbReference>
<dbReference type="InterPro" id="IPR035980">
    <property type="entry name" value="Ribosomal_bS6_sf"/>
</dbReference>
<dbReference type="NCBIfam" id="TIGR00166">
    <property type="entry name" value="S6"/>
    <property type="match status" value="1"/>
</dbReference>
<feature type="region of interest" description="Disordered" evidence="2">
    <location>
        <begin position="114"/>
        <end position="138"/>
    </location>
</feature>
<dbReference type="HAMAP" id="MF_00360">
    <property type="entry name" value="Ribosomal_bS6"/>
    <property type="match status" value="1"/>
</dbReference>
<dbReference type="AlphaFoldDB" id="A0A3B1DYN4"/>
<sequence>MSESKTKYPYEGMFLLNSNAYAADPEGSVENIIALLEKSGATITAHRPWQEGRLAYEIEEQRKGLHYIVMFEMPGDGVSTLARSVKLSTLVLRHLVIRHTPMLFDAMVAALSGEETSEEDEATKTSPAVEEKTVSAVE</sequence>
<dbReference type="Gene3D" id="3.30.70.60">
    <property type="match status" value="1"/>
</dbReference>
<dbReference type="GO" id="GO:0003735">
    <property type="term" value="F:structural constituent of ribosome"/>
    <property type="evidence" value="ECO:0007669"/>
    <property type="project" value="InterPro"/>
</dbReference>
<name>A0A3B1DYN4_9ZZZZ</name>
<accession>A0A3B1DYN4</accession>
<dbReference type="InterPro" id="IPR020814">
    <property type="entry name" value="Ribosomal_S6_plastid/chlpt"/>
</dbReference>
<proteinExistence type="inferred from homology"/>
<feature type="compositionally biased region" description="Basic and acidic residues" evidence="2">
    <location>
        <begin position="129"/>
        <end position="138"/>
    </location>
</feature>
<protein>
    <recommendedName>
        <fullName evidence="4">SSU ribosomal protein S6p</fullName>
    </recommendedName>
</protein>
<gene>
    <name evidence="3" type="ORF">MNBD_PLANCTO02-1350</name>
</gene>
<comment type="similarity">
    <text evidence="1">Belongs to the bacterial ribosomal protein bS6 family.</text>
</comment>
<reference evidence="3" key="1">
    <citation type="submission" date="2018-06" db="EMBL/GenBank/DDBJ databases">
        <authorList>
            <person name="Zhirakovskaya E."/>
        </authorList>
    </citation>
    <scope>NUCLEOTIDE SEQUENCE</scope>
</reference>
<dbReference type="GO" id="GO:0006412">
    <property type="term" value="P:translation"/>
    <property type="evidence" value="ECO:0007669"/>
    <property type="project" value="InterPro"/>
</dbReference>
<evidence type="ECO:0000256" key="2">
    <source>
        <dbReference type="SAM" id="MobiDB-lite"/>
    </source>
</evidence>
<dbReference type="SUPFAM" id="SSF54995">
    <property type="entry name" value="Ribosomal protein S6"/>
    <property type="match status" value="1"/>
</dbReference>
<dbReference type="InterPro" id="IPR014717">
    <property type="entry name" value="Transl_elong_EF1B/ribsomal_bS6"/>
</dbReference>
<dbReference type="CDD" id="cd00473">
    <property type="entry name" value="bS6"/>
    <property type="match status" value="1"/>
</dbReference>
<evidence type="ECO:0008006" key="4">
    <source>
        <dbReference type="Google" id="ProtNLM"/>
    </source>
</evidence>
<dbReference type="InterPro" id="IPR000529">
    <property type="entry name" value="Ribosomal_bS6"/>
</dbReference>
<dbReference type="EMBL" id="UOGL01000642">
    <property type="protein sequence ID" value="VAX42323.1"/>
    <property type="molecule type" value="Genomic_DNA"/>
</dbReference>
<evidence type="ECO:0000313" key="3">
    <source>
        <dbReference type="EMBL" id="VAX42323.1"/>
    </source>
</evidence>
<evidence type="ECO:0000256" key="1">
    <source>
        <dbReference type="ARBA" id="ARBA00009512"/>
    </source>
</evidence>